<accession>A0A8B8GT07</accession>
<evidence type="ECO:0000256" key="3">
    <source>
        <dbReference type="ARBA" id="ARBA00022840"/>
    </source>
</evidence>
<evidence type="ECO:0000256" key="4">
    <source>
        <dbReference type="ARBA" id="ARBA00036539"/>
    </source>
</evidence>
<dbReference type="CTD" id="10588"/>
<evidence type="ECO:0000313" key="8">
    <source>
        <dbReference type="Proteomes" id="UP000694846"/>
    </source>
</evidence>
<keyword evidence="7" id="KW-0479">Metal-binding</keyword>
<evidence type="ECO:0000256" key="2">
    <source>
        <dbReference type="ARBA" id="ARBA00022741"/>
    </source>
</evidence>
<dbReference type="GO" id="GO:0030272">
    <property type="term" value="F:5-formyltetrahydrofolate cyclo-ligase activity"/>
    <property type="evidence" value="ECO:0007669"/>
    <property type="project" value="UniProtKB-EC"/>
</dbReference>
<feature type="binding site" evidence="6">
    <location>
        <begin position="141"/>
        <end position="149"/>
    </location>
    <ligand>
        <name>ATP</name>
        <dbReference type="ChEBI" id="CHEBI:30616"/>
    </ligand>
</feature>
<gene>
    <name evidence="9 10" type="primary">LOC112694504</name>
</gene>
<dbReference type="SUPFAM" id="SSF100950">
    <property type="entry name" value="NagB/RpiA/CoA transferase-like"/>
    <property type="match status" value="1"/>
</dbReference>
<sequence>MELVKISKSKLRQELKKKISKMTVYEIAEQSKLITNKLLIHPAYIRSKRVSVYISMDSEVQTINIIKNIFDTGKKCFIPKYNQYDMSMVSLESMDDLKSLPKTKWNILQPADNDVREDALSTGGLDLMIVPGLGFTINGKRLGRGKGYYDRSIAEYRNKYPYNNLKIIGLAFSQQICDDIPTSEQDSLIDYIVY</sequence>
<dbReference type="Pfam" id="PF01812">
    <property type="entry name" value="5-FTHF_cyc-lig"/>
    <property type="match status" value="1"/>
</dbReference>
<name>A0A8B8GT07_9HEMI</name>
<evidence type="ECO:0000256" key="1">
    <source>
        <dbReference type="ARBA" id="ARBA00010638"/>
    </source>
</evidence>
<evidence type="ECO:0000313" key="10">
    <source>
        <dbReference type="RefSeq" id="XP_025425776.1"/>
    </source>
</evidence>
<comment type="similarity">
    <text evidence="1 7">Belongs to the 5-formyltetrahydrofolate cyclo-ligase family.</text>
</comment>
<dbReference type="GO" id="GO:0005739">
    <property type="term" value="C:mitochondrion"/>
    <property type="evidence" value="ECO:0007669"/>
    <property type="project" value="TreeGrafter"/>
</dbReference>
<protein>
    <recommendedName>
        <fullName evidence="5 7">5-formyltetrahydrofolate cyclo-ligase</fullName>
        <ecNumber evidence="5 7">6.3.3.2</ecNumber>
    </recommendedName>
</protein>
<dbReference type="FunFam" id="3.40.50.10420:FF:000007">
    <property type="entry name" value="5-formyltetrahydrofolate cyclo-ligase"/>
    <property type="match status" value="1"/>
</dbReference>
<dbReference type="InterPro" id="IPR037171">
    <property type="entry name" value="NagB/RpiA_transferase-like"/>
</dbReference>
<dbReference type="AlphaFoldDB" id="A0A8B8GT07"/>
<feature type="binding site" evidence="6">
    <location>
        <position position="59"/>
    </location>
    <ligand>
        <name>substrate</name>
    </ligand>
</feature>
<keyword evidence="7" id="KW-0460">Magnesium</keyword>
<dbReference type="GO" id="GO:0009396">
    <property type="term" value="P:folic acid-containing compound biosynthetic process"/>
    <property type="evidence" value="ECO:0007669"/>
    <property type="project" value="TreeGrafter"/>
</dbReference>
<dbReference type="InterPro" id="IPR024185">
    <property type="entry name" value="FTHF_cligase-like_sf"/>
</dbReference>
<keyword evidence="2 6" id="KW-0547">Nucleotide-binding</keyword>
<dbReference type="InterPro" id="IPR002698">
    <property type="entry name" value="FTHF_cligase"/>
</dbReference>
<comment type="cofactor">
    <cofactor evidence="7">
        <name>Mg(2+)</name>
        <dbReference type="ChEBI" id="CHEBI:18420"/>
    </cofactor>
</comment>
<dbReference type="RefSeq" id="XP_025425775.1">
    <property type="nucleotide sequence ID" value="XM_025569990.1"/>
</dbReference>
<dbReference type="GO" id="GO:0035999">
    <property type="term" value="P:tetrahydrofolate interconversion"/>
    <property type="evidence" value="ECO:0007669"/>
    <property type="project" value="TreeGrafter"/>
</dbReference>
<dbReference type="EC" id="6.3.3.2" evidence="5 7"/>
<dbReference type="OrthoDB" id="2015992at2759"/>
<dbReference type="PIRSF" id="PIRSF006806">
    <property type="entry name" value="FTHF_cligase"/>
    <property type="match status" value="1"/>
</dbReference>
<organism evidence="8 10">
    <name type="scientific">Sipha flava</name>
    <name type="common">yellow sugarcane aphid</name>
    <dbReference type="NCBI Taxonomy" id="143950"/>
    <lineage>
        <taxon>Eukaryota</taxon>
        <taxon>Metazoa</taxon>
        <taxon>Ecdysozoa</taxon>
        <taxon>Arthropoda</taxon>
        <taxon>Hexapoda</taxon>
        <taxon>Insecta</taxon>
        <taxon>Pterygota</taxon>
        <taxon>Neoptera</taxon>
        <taxon>Paraneoptera</taxon>
        <taxon>Hemiptera</taxon>
        <taxon>Sternorrhyncha</taxon>
        <taxon>Aphidomorpha</taxon>
        <taxon>Aphidoidea</taxon>
        <taxon>Aphididae</taxon>
        <taxon>Sipha</taxon>
    </lineage>
</organism>
<dbReference type="PANTHER" id="PTHR23407">
    <property type="entry name" value="ATPASE INHIBITOR/5-FORMYLTETRAHYDROFOLATE CYCLO-LIGASE"/>
    <property type="match status" value="1"/>
</dbReference>
<dbReference type="Gene3D" id="3.40.50.10420">
    <property type="entry name" value="NagB/RpiA/CoA transferase-like"/>
    <property type="match status" value="1"/>
</dbReference>
<dbReference type="RefSeq" id="XP_025425776.1">
    <property type="nucleotide sequence ID" value="XM_025569991.1"/>
</dbReference>
<evidence type="ECO:0000256" key="7">
    <source>
        <dbReference type="RuleBase" id="RU361279"/>
    </source>
</evidence>
<feature type="binding site" evidence="6">
    <location>
        <begin position="8"/>
        <end position="12"/>
    </location>
    <ligand>
        <name>ATP</name>
        <dbReference type="ChEBI" id="CHEBI:30616"/>
    </ligand>
</feature>
<dbReference type="GO" id="GO:0005524">
    <property type="term" value="F:ATP binding"/>
    <property type="evidence" value="ECO:0007669"/>
    <property type="project" value="UniProtKB-KW"/>
</dbReference>
<reference evidence="9 10" key="1">
    <citation type="submission" date="2025-04" db="UniProtKB">
        <authorList>
            <consortium name="RefSeq"/>
        </authorList>
    </citation>
    <scope>IDENTIFICATION</scope>
    <source>
        <tissue evidence="9 10">Whole body</tissue>
    </source>
</reference>
<dbReference type="GeneID" id="112694504"/>
<dbReference type="Proteomes" id="UP000694846">
    <property type="component" value="Unplaced"/>
</dbReference>
<feature type="binding site" evidence="6">
    <location>
        <position position="54"/>
    </location>
    <ligand>
        <name>substrate</name>
    </ligand>
</feature>
<evidence type="ECO:0000256" key="6">
    <source>
        <dbReference type="PIRSR" id="PIRSR006806-1"/>
    </source>
</evidence>
<evidence type="ECO:0000256" key="5">
    <source>
        <dbReference type="ARBA" id="ARBA00038966"/>
    </source>
</evidence>
<dbReference type="NCBIfam" id="TIGR02727">
    <property type="entry name" value="MTHFS_bact"/>
    <property type="match status" value="1"/>
</dbReference>
<proteinExistence type="inferred from homology"/>
<dbReference type="PANTHER" id="PTHR23407:SF1">
    <property type="entry name" value="5-FORMYLTETRAHYDROFOLATE CYCLO-LIGASE"/>
    <property type="match status" value="1"/>
</dbReference>
<evidence type="ECO:0000313" key="9">
    <source>
        <dbReference type="RefSeq" id="XP_025425775.1"/>
    </source>
</evidence>
<keyword evidence="3 6" id="KW-0067">ATP-binding</keyword>
<keyword evidence="8" id="KW-1185">Reference proteome</keyword>
<comment type="catalytic activity">
    <reaction evidence="4 7">
        <text>(6S)-5-formyl-5,6,7,8-tetrahydrofolate + ATP = (6R)-5,10-methenyltetrahydrofolate + ADP + phosphate</text>
        <dbReference type="Rhea" id="RHEA:10488"/>
        <dbReference type="ChEBI" id="CHEBI:30616"/>
        <dbReference type="ChEBI" id="CHEBI:43474"/>
        <dbReference type="ChEBI" id="CHEBI:57455"/>
        <dbReference type="ChEBI" id="CHEBI:57457"/>
        <dbReference type="ChEBI" id="CHEBI:456216"/>
        <dbReference type="EC" id="6.3.3.2"/>
    </reaction>
</comment>
<dbReference type="GO" id="GO:0046872">
    <property type="term" value="F:metal ion binding"/>
    <property type="evidence" value="ECO:0007669"/>
    <property type="project" value="UniProtKB-KW"/>
</dbReference>